<name>A0A6A5Y6I0_9PLEO</name>
<dbReference type="EMBL" id="ML978066">
    <property type="protein sequence ID" value="KAF2021175.1"/>
    <property type="molecule type" value="Genomic_DNA"/>
</dbReference>
<dbReference type="AlphaFoldDB" id="A0A6A5Y6I0"/>
<dbReference type="RefSeq" id="XP_033389514.1">
    <property type="nucleotide sequence ID" value="XM_033526556.1"/>
</dbReference>
<accession>A0A6A5Y6I0</accession>
<organism evidence="1 2">
    <name type="scientific">Aaosphaeria arxii CBS 175.79</name>
    <dbReference type="NCBI Taxonomy" id="1450172"/>
    <lineage>
        <taxon>Eukaryota</taxon>
        <taxon>Fungi</taxon>
        <taxon>Dikarya</taxon>
        <taxon>Ascomycota</taxon>
        <taxon>Pezizomycotina</taxon>
        <taxon>Dothideomycetes</taxon>
        <taxon>Pleosporomycetidae</taxon>
        <taxon>Pleosporales</taxon>
        <taxon>Pleosporales incertae sedis</taxon>
        <taxon>Aaosphaeria</taxon>
    </lineage>
</organism>
<keyword evidence="2" id="KW-1185">Reference proteome</keyword>
<dbReference type="Proteomes" id="UP000799778">
    <property type="component" value="Unassembled WGS sequence"/>
</dbReference>
<gene>
    <name evidence="1" type="ORF">BU24DRAFT_416836</name>
</gene>
<dbReference type="GeneID" id="54283953"/>
<reference evidence="1" key="1">
    <citation type="journal article" date="2020" name="Stud. Mycol.">
        <title>101 Dothideomycetes genomes: a test case for predicting lifestyles and emergence of pathogens.</title>
        <authorList>
            <person name="Haridas S."/>
            <person name="Albert R."/>
            <person name="Binder M."/>
            <person name="Bloem J."/>
            <person name="Labutti K."/>
            <person name="Salamov A."/>
            <person name="Andreopoulos B."/>
            <person name="Baker S."/>
            <person name="Barry K."/>
            <person name="Bills G."/>
            <person name="Bluhm B."/>
            <person name="Cannon C."/>
            <person name="Castanera R."/>
            <person name="Culley D."/>
            <person name="Daum C."/>
            <person name="Ezra D."/>
            <person name="Gonzalez J."/>
            <person name="Henrissat B."/>
            <person name="Kuo A."/>
            <person name="Liang C."/>
            <person name="Lipzen A."/>
            <person name="Lutzoni F."/>
            <person name="Magnuson J."/>
            <person name="Mondo S."/>
            <person name="Nolan M."/>
            <person name="Ohm R."/>
            <person name="Pangilinan J."/>
            <person name="Park H.-J."/>
            <person name="Ramirez L."/>
            <person name="Alfaro M."/>
            <person name="Sun H."/>
            <person name="Tritt A."/>
            <person name="Yoshinaga Y."/>
            <person name="Zwiers L.-H."/>
            <person name="Turgeon B."/>
            <person name="Goodwin S."/>
            <person name="Spatafora J."/>
            <person name="Crous P."/>
            <person name="Grigoriev I."/>
        </authorList>
    </citation>
    <scope>NUCLEOTIDE SEQUENCE</scope>
    <source>
        <strain evidence="1">CBS 175.79</strain>
    </source>
</reference>
<evidence type="ECO:0000313" key="1">
    <source>
        <dbReference type="EMBL" id="KAF2021175.1"/>
    </source>
</evidence>
<protein>
    <recommendedName>
        <fullName evidence="3">F-box domain-containing protein</fullName>
    </recommendedName>
</protein>
<sequence length="111" mass="12653">MLSSILQNFSSSLTTVHSLLSPPSAHSDRLTLSDLNDDVLLHICGFLTIYATQDYGSRQHNRYIKPLSLVNRRLHEITSIILFKSFIVSAKDDRNDGDWEAGRRFILDLLH</sequence>
<evidence type="ECO:0000313" key="2">
    <source>
        <dbReference type="Proteomes" id="UP000799778"/>
    </source>
</evidence>
<proteinExistence type="predicted"/>
<evidence type="ECO:0008006" key="3">
    <source>
        <dbReference type="Google" id="ProtNLM"/>
    </source>
</evidence>